<dbReference type="SUPFAM" id="SSF51905">
    <property type="entry name" value="FAD/NAD(P)-binding domain"/>
    <property type="match status" value="1"/>
</dbReference>
<dbReference type="RefSeq" id="WP_407593655.1">
    <property type="nucleotide sequence ID" value="NZ_JBHDIY010000002.1"/>
</dbReference>
<evidence type="ECO:0000256" key="3">
    <source>
        <dbReference type="ARBA" id="ARBA00022827"/>
    </source>
</evidence>
<dbReference type="InterPro" id="IPR050493">
    <property type="entry name" value="FAD-dep_Monooxygenase_BioMet"/>
</dbReference>
<keyword evidence="4" id="KW-0560">Oxidoreductase</keyword>
<comment type="cofactor">
    <cofactor evidence="1">
        <name>FAD</name>
        <dbReference type="ChEBI" id="CHEBI:57692"/>
    </cofactor>
</comment>
<evidence type="ECO:0000259" key="6">
    <source>
        <dbReference type="Pfam" id="PF01494"/>
    </source>
</evidence>
<dbReference type="EMBL" id="JBHDIY010000002">
    <property type="protein sequence ID" value="MFL4471790.1"/>
    <property type="molecule type" value="Genomic_DNA"/>
</dbReference>
<gene>
    <name evidence="7" type="ORF">ACERZ8_18610</name>
</gene>
<dbReference type="InterPro" id="IPR002938">
    <property type="entry name" value="FAD-bd"/>
</dbReference>
<evidence type="ECO:0000256" key="5">
    <source>
        <dbReference type="ARBA" id="ARBA00023033"/>
    </source>
</evidence>
<accession>A0ABW8UX98</accession>
<feature type="domain" description="FAD-binding" evidence="6">
    <location>
        <begin position="2"/>
        <end position="342"/>
    </location>
</feature>
<keyword evidence="2" id="KW-0285">Flavoprotein</keyword>
<keyword evidence="8" id="KW-1185">Reference proteome</keyword>
<organism evidence="7 8">
    <name type="scientific">Tateyamaria armeniaca</name>
    <dbReference type="NCBI Taxonomy" id="2518930"/>
    <lineage>
        <taxon>Bacteria</taxon>
        <taxon>Pseudomonadati</taxon>
        <taxon>Pseudomonadota</taxon>
        <taxon>Alphaproteobacteria</taxon>
        <taxon>Rhodobacterales</taxon>
        <taxon>Roseobacteraceae</taxon>
        <taxon>Tateyamaria</taxon>
    </lineage>
</organism>
<sequence>MKALIAGGGIGGLASAIALRLRGWDVTVFEQAPALSEIGAGLQISPNGWRVLAALGVAEHLHGIVFEPEAIEMRIGRNGARVFHLSMRGYAQERWGAPFMHVHRADLVTALERRLEGLQSGVVKTGHVVQGFKQSGDGATLLMNDGTAQSGDIVIGADGLHSVIRTQMLGPDMPRYTGNIAWRAVVPVDALGARTPPPTACVWVGHKRHAVTTRLRAGTLANFVGMVETDKPAPESWRATGSRADALAAFEGWANEIRTVIDQAEVLHRWALFDRAPLPRWHEGRVALLGDAAHPMLPSMAQGAVQALEDAWVLAASLDQHATPDAGFAAYYEQRIERTARVQKGSAANARLFHHASPLGRWGFYAPMGIAARLAPGAFHARQDWVYGFDATKDV</sequence>
<dbReference type="PANTHER" id="PTHR13789:SF318">
    <property type="entry name" value="GERANYLGERANYL DIPHOSPHATE REDUCTASE"/>
    <property type="match status" value="1"/>
</dbReference>
<protein>
    <submittedName>
        <fullName evidence="7">FAD-dependent monooxygenase</fullName>
    </submittedName>
</protein>
<dbReference type="InterPro" id="IPR036188">
    <property type="entry name" value="FAD/NAD-bd_sf"/>
</dbReference>
<evidence type="ECO:0000256" key="4">
    <source>
        <dbReference type="ARBA" id="ARBA00023002"/>
    </source>
</evidence>
<dbReference type="PANTHER" id="PTHR13789">
    <property type="entry name" value="MONOOXYGENASE"/>
    <property type="match status" value="1"/>
</dbReference>
<reference evidence="7 8" key="1">
    <citation type="submission" date="2024-08" db="EMBL/GenBank/DDBJ databases">
        <title>Tateyamaria sp. nov., isolated from marine algae.</title>
        <authorList>
            <person name="Choi B.J."/>
            <person name="Kim J.M."/>
            <person name="Lee J.K."/>
            <person name="Choi D.G."/>
            <person name="Bayburt H."/>
            <person name="Baek J.H."/>
            <person name="Han D.M."/>
            <person name="Jeon C.O."/>
        </authorList>
    </citation>
    <scope>NUCLEOTIDE SEQUENCE [LARGE SCALE GENOMIC DNA]</scope>
    <source>
        <strain evidence="7 8">KMU-156</strain>
    </source>
</reference>
<evidence type="ECO:0000313" key="8">
    <source>
        <dbReference type="Proteomes" id="UP001627408"/>
    </source>
</evidence>
<evidence type="ECO:0000256" key="1">
    <source>
        <dbReference type="ARBA" id="ARBA00001974"/>
    </source>
</evidence>
<dbReference type="Gene3D" id="3.50.50.60">
    <property type="entry name" value="FAD/NAD(P)-binding domain"/>
    <property type="match status" value="1"/>
</dbReference>
<dbReference type="SUPFAM" id="SSF54373">
    <property type="entry name" value="FAD-linked reductases, C-terminal domain"/>
    <property type="match status" value="1"/>
</dbReference>
<dbReference type="Proteomes" id="UP001627408">
    <property type="component" value="Unassembled WGS sequence"/>
</dbReference>
<evidence type="ECO:0000313" key="7">
    <source>
        <dbReference type="EMBL" id="MFL4471790.1"/>
    </source>
</evidence>
<keyword evidence="3" id="KW-0274">FAD</keyword>
<comment type="caution">
    <text evidence="7">The sequence shown here is derived from an EMBL/GenBank/DDBJ whole genome shotgun (WGS) entry which is preliminary data.</text>
</comment>
<proteinExistence type="predicted"/>
<dbReference type="Pfam" id="PF01494">
    <property type="entry name" value="FAD_binding_3"/>
    <property type="match status" value="1"/>
</dbReference>
<name>A0ABW8UX98_9RHOB</name>
<dbReference type="PRINTS" id="PR00420">
    <property type="entry name" value="RNGMNOXGNASE"/>
</dbReference>
<dbReference type="GO" id="GO:0004497">
    <property type="term" value="F:monooxygenase activity"/>
    <property type="evidence" value="ECO:0007669"/>
    <property type="project" value="UniProtKB-KW"/>
</dbReference>
<evidence type="ECO:0000256" key="2">
    <source>
        <dbReference type="ARBA" id="ARBA00022630"/>
    </source>
</evidence>
<keyword evidence="5 7" id="KW-0503">Monooxygenase</keyword>